<accession>A0AC61RRJ6</accession>
<keyword evidence="2" id="KW-1185">Reference proteome</keyword>
<name>A0AC61RRJ6_9FIRM</name>
<sequence length="120" mass="13678">MSERYTYLTFSKKLRYRILRGYYKPGEMLPSIRTLAKQENYNPATVRRSLEPLILDGLITCKGTFGFQVKDDSALIENERRKEAHIALNQLISGLAALGLSKQDILPLIHKCCGECQSEK</sequence>
<dbReference type="EMBL" id="SRYA01000052">
    <property type="protein sequence ID" value="TGY91637.1"/>
    <property type="molecule type" value="Genomic_DNA"/>
</dbReference>
<reference evidence="1" key="1">
    <citation type="submission" date="2019-04" db="EMBL/GenBank/DDBJ databases">
        <title>Microbes associate with the intestines of laboratory mice.</title>
        <authorList>
            <person name="Navarre W."/>
            <person name="Wong E."/>
            <person name="Huang K."/>
            <person name="Tropini C."/>
            <person name="Ng K."/>
            <person name="Yu B."/>
        </authorList>
    </citation>
    <scope>NUCLEOTIDE SEQUENCE</scope>
    <source>
        <strain evidence="1">NM01_1-7b</strain>
    </source>
</reference>
<dbReference type="Proteomes" id="UP000304953">
    <property type="component" value="Unassembled WGS sequence"/>
</dbReference>
<evidence type="ECO:0000313" key="1">
    <source>
        <dbReference type="EMBL" id="TGY91637.1"/>
    </source>
</evidence>
<gene>
    <name evidence="1" type="ORF">E5329_20270</name>
</gene>
<organism evidence="1 2">
    <name type="scientific">Petralouisia muris</name>
    <dbReference type="NCBI Taxonomy" id="3032872"/>
    <lineage>
        <taxon>Bacteria</taxon>
        <taxon>Bacillati</taxon>
        <taxon>Bacillota</taxon>
        <taxon>Clostridia</taxon>
        <taxon>Lachnospirales</taxon>
        <taxon>Lachnospiraceae</taxon>
        <taxon>Petralouisia</taxon>
    </lineage>
</organism>
<comment type="caution">
    <text evidence="1">The sequence shown here is derived from an EMBL/GenBank/DDBJ whole genome shotgun (WGS) entry which is preliminary data.</text>
</comment>
<protein>
    <submittedName>
        <fullName evidence="1">GntR family transcriptional regulator</fullName>
    </submittedName>
</protein>
<proteinExistence type="predicted"/>
<evidence type="ECO:0000313" key="2">
    <source>
        <dbReference type="Proteomes" id="UP000304953"/>
    </source>
</evidence>